<evidence type="ECO:0000313" key="8">
    <source>
        <dbReference type="EMBL" id="MCU6763827.1"/>
    </source>
</evidence>
<comment type="similarity">
    <text evidence="6">Belongs to the peptidase S16 family.</text>
</comment>
<dbReference type="InterPro" id="IPR027417">
    <property type="entry name" value="P-loop_NTPase"/>
</dbReference>
<dbReference type="PROSITE" id="PS01046">
    <property type="entry name" value="LON_SER"/>
    <property type="match status" value="1"/>
</dbReference>
<evidence type="ECO:0000259" key="7">
    <source>
        <dbReference type="PROSITE" id="PS51786"/>
    </source>
</evidence>
<sequence>MISIPIYDLLVLPEVTFYFKKDMFPGNEITTENVGEDILFLMLKTDKKPHQIQPEDIYPIGVLGKIEALGEDDTVKITTIERVMLSQIQATEIGITATSVPYPEEKDIDPDEEAEQFKNMKKELMSFAKDLQWGIWARGVIYHWQSFDEMACALSSYFASSWEEKYSFLEQQSRSERIHKIKETVYELLEIFRVSQEAESAQKNSNEQMYRESALKKQIEFLQRQLDEMHPENISDVRRFEKKIQESGMNPEARKEAEKVLNRMKQEGKDGHEYGLLYDYLDFVTSLSWKEEEMPSIDLAEAEKILDEDHYGLKKVKERIIQQIAVMALNKKQAGSILLFVGAPGTGKTSIGQSIARALHRKYVRISLGGVRDEAEIRGHRRTYVGAMPGRIMEGMRRSGAQNPVMVLDEVDKLTRDYGGDPSSALLEVLDPEQNSNFTDHYMNVPYDLSNVLFVCTANSTDTIPEPLLNRMEVIQFPGYTQIEKYHIAREHLLPKAMKSMGLRNQNLKVTDEAILKIIEEYTAEAGVRGLKRQIDVLCRCVAVKLVKGEQKSITVSEKRLPEFLGKKGIYHEKIQEEMQPGVVTGLAWTRAGGEILFIETSFTKGSGKVIITGQLGDVMKESAQIAVTYVKSLFPERAEKFEKNDLHIHVPSGAVPKDGPSAGITLVIALASLVTGKTVDPQIAMTGEISLRGGVMPIGGLPEKLMAAQRAGVKKVFIPYDNIEDLEDVAEEVKEKIQICPVKKIKEVLDQTLGLQKM</sequence>
<keyword evidence="5" id="KW-0067">ATP-binding</keyword>
<dbReference type="SUPFAM" id="SSF54211">
    <property type="entry name" value="Ribosomal protein S5 domain 2-like"/>
    <property type="match status" value="1"/>
</dbReference>
<organism evidence="8 9">
    <name type="scientific">Blautia ammoniilytica</name>
    <dbReference type="NCBI Taxonomy" id="2981782"/>
    <lineage>
        <taxon>Bacteria</taxon>
        <taxon>Bacillati</taxon>
        <taxon>Bacillota</taxon>
        <taxon>Clostridia</taxon>
        <taxon>Lachnospirales</taxon>
        <taxon>Lachnospiraceae</taxon>
        <taxon>Blautia</taxon>
    </lineage>
</organism>
<gene>
    <name evidence="8" type="primary">lon</name>
    <name evidence="8" type="ORF">OCV61_00175</name>
</gene>
<dbReference type="SUPFAM" id="SSF52540">
    <property type="entry name" value="P-loop containing nucleoside triphosphate hydrolases"/>
    <property type="match status" value="1"/>
</dbReference>
<dbReference type="Gene3D" id="3.40.50.300">
    <property type="entry name" value="P-loop containing nucleotide triphosphate hydrolases"/>
    <property type="match status" value="1"/>
</dbReference>
<protein>
    <recommendedName>
        <fullName evidence="6">endopeptidase La</fullName>
        <ecNumber evidence="6">3.4.21.53</ecNumber>
    </recommendedName>
</protein>
<dbReference type="Gene3D" id="1.10.8.60">
    <property type="match status" value="1"/>
</dbReference>
<reference evidence="8 9" key="1">
    <citation type="journal article" date="2021" name="ISME Commun">
        <title>Automated analysis of genomic sequences facilitates high-throughput and comprehensive description of bacteria.</title>
        <authorList>
            <person name="Hitch T.C.A."/>
        </authorList>
    </citation>
    <scope>NUCLEOTIDE SEQUENCE [LARGE SCALE GENOMIC DNA]</scope>
    <source>
        <strain evidence="8 9">Sanger_23</strain>
    </source>
</reference>
<dbReference type="InterPro" id="IPR027065">
    <property type="entry name" value="Lon_Prtase"/>
</dbReference>
<name>A0ABT2TP10_9FIRM</name>
<accession>A0ABT2TP10</accession>
<evidence type="ECO:0000256" key="5">
    <source>
        <dbReference type="ARBA" id="ARBA00022840"/>
    </source>
</evidence>
<evidence type="ECO:0000313" key="9">
    <source>
        <dbReference type="Proteomes" id="UP001652409"/>
    </source>
</evidence>
<dbReference type="InterPro" id="IPR003959">
    <property type="entry name" value="ATPase_AAA_core"/>
</dbReference>
<dbReference type="CDD" id="cd19500">
    <property type="entry name" value="RecA-like_Lon"/>
    <property type="match status" value="1"/>
</dbReference>
<evidence type="ECO:0000256" key="3">
    <source>
        <dbReference type="ARBA" id="ARBA00022801"/>
    </source>
</evidence>
<feature type="active site" evidence="6">
    <location>
        <position position="705"/>
    </location>
</feature>
<evidence type="ECO:0000256" key="6">
    <source>
        <dbReference type="PROSITE-ProRule" id="PRU01122"/>
    </source>
</evidence>
<dbReference type="InterPro" id="IPR008269">
    <property type="entry name" value="Lon_proteolytic"/>
</dbReference>
<dbReference type="InterPro" id="IPR054594">
    <property type="entry name" value="Lon_lid"/>
</dbReference>
<dbReference type="InterPro" id="IPR004815">
    <property type="entry name" value="Lon_bac/euk-typ"/>
</dbReference>
<comment type="caution">
    <text evidence="8">The sequence shown here is derived from an EMBL/GenBank/DDBJ whole genome shotgun (WGS) entry which is preliminary data.</text>
</comment>
<dbReference type="GO" id="GO:0004252">
    <property type="term" value="F:serine-type endopeptidase activity"/>
    <property type="evidence" value="ECO:0007669"/>
    <property type="project" value="UniProtKB-EC"/>
</dbReference>
<evidence type="ECO:0000256" key="1">
    <source>
        <dbReference type="ARBA" id="ARBA00022670"/>
    </source>
</evidence>
<comment type="catalytic activity">
    <reaction evidence="6">
        <text>Hydrolysis of proteins in presence of ATP.</text>
        <dbReference type="EC" id="3.4.21.53"/>
    </reaction>
</comment>
<evidence type="ECO:0000256" key="2">
    <source>
        <dbReference type="ARBA" id="ARBA00022741"/>
    </source>
</evidence>
<dbReference type="EC" id="3.4.21.53" evidence="6"/>
<dbReference type="Gene3D" id="1.20.5.5270">
    <property type="match status" value="1"/>
</dbReference>
<dbReference type="NCBIfam" id="TIGR00763">
    <property type="entry name" value="lon"/>
    <property type="match status" value="1"/>
</dbReference>
<dbReference type="RefSeq" id="WP_158420023.1">
    <property type="nucleotide sequence ID" value="NZ_JAOQJL010000001.1"/>
</dbReference>
<dbReference type="PIRSF" id="PIRSF001174">
    <property type="entry name" value="Lon_proteas"/>
    <property type="match status" value="1"/>
</dbReference>
<dbReference type="EMBL" id="JAOQJL010000001">
    <property type="protein sequence ID" value="MCU6763827.1"/>
    <property type="molecule type" value="Genomic_DNA"/>
</dbReference>
<dbReference type="InterPro" id="IPR020568">
    <property type="entry name" value="Ribosomal_Su5_D2-typ_SF"/>
</dbReference>
<proteinExistence type="inferred from homology"/>
<dbReference type="Pfam" id="PF05362">
    <property type="entry name" value="Lon_C"/>
    <property type="match status" value="1"/>
</dbReference>
<keyword evidence="9" id="KW-1185">Reference proteome</keyword>
<feature type="domain" description="Lon proteolytic" evidence="7">
    <location>
        <begin position="578"/>
        <end position="756"/>
    </location>
</feature>
<dbReference type="InterPro" id="IPR014721">
    <property type="entry name" value="Ribsml_uS5_D2-typ_fold_subgr"/>
</dbReference>
<keyword evidence="2" id="KW-0547">Nucleotide-binding</keyword>
<keyword evidence="3 6" id="KW-0378">Hydrolase</keyword>
<dbReference type="Pfam" id="PF00004">
    <property type="entry name" value="AAA"/>
    <property type="match status" value="1"/>
</dbReference>
<dbReference type="InterPro" id="IPR008268">
    <property type="entry name" value="Peptidase_S16_AS"/>
</dbReference>
<dbReference type="PRINTS" id="PR00830">
    <property type="entry name" value="ENDOLAPTASE"/>
</dbReference>
<keyword evidence="4 6" id="KW-0720">Serine protease</keyword>
<evidence type="ECO:0000256" key="4">
    <source>
        <dbReference type="ARBA" id="ARBA00022825"/>
    </source>
</evidence>
<dbReference type="InterPro" id="IPR003593">
    <property type="entry name" value="AAA+_ATPase"/>
</dbReference>
<keyword evidence="1 6" id="KW-0645">Protease</keyword>
<dbReference type="SMART" id="SM00382">
    <property type="entry name" value="AAA"/>
    <property type="match status" value="1"/>
</dbReference>
<dbReference type="Gene3D" id="3.30.230.10">
    <property type="match status" value="1"/>
</dbReference>
<dbReference type="Proteomes" id="UP001652409">
    <property type="component" value="Unassembled WGS sequence"/>
</dbReference>
<dbReference type="Pfam" id="PF22667">
    <property type="entry name" value="Lon_lid"/>
    <property type="match status" value="1"/>
</dbReference>
<dbReference type="PANTHER" id="PTHR10046">
    <property type="entry name" value="ATP DEPENDENT LON PROTEASE FAMILY MEMBER"/>
    <property type="match status" value="1"/>
</dbReference>
<feature type="active site" evidence="6">
    <location>
        <position position="662"/>
    </location>
</feature>
<dbReference type="PROSITE" id="PS51786">
    <property type="entry name" value="LON_PROTEOLYTIC"/>
    <property type="match status" value="1"/>
</dbReference>
<dbReference type="Gene3D" id="1.20.58.1480">
    <property type="match status" value="1"/>
</dbReference>